<comment type="subcellular location">
    <subcellularLocation>
        <location evidence="5">Plastid</location>
        <location evidence="5">Chloroplast</location>
    </subcellularLocation>
</comment>
<evidence type="ECO:0000256" key="5">
    <source>
        <dbReference type="HAMAP-Rule" id="MF_00532"/>
    </source>
</evidence>
<evidence type="ECO:0000313" key="7">
    <source>
        <dbReference type="EMBL" id="AID67570.1"/>
    </source>
</evidence>
<dbReference type="NCBIfam" id="NF001099">
    <property type="entry name" value="PRK00132.1"/>
    <property type="match status" value="1"/>
</dbReference>
<dbReference type="HAMAP" id="MF_00532_B">
    <property type="entry name" value="Ribosomal_uS9_B"/>
    <property type="match status" value="1"/>
</dbReference>
<dbReference type="SUPFAM" id="SSF54211">
    <property type="entry name" value="Ribosomal protein S5 domain 2-like"/>
    <property type="match status" value="1"/>
</dbReference>
<dbReference type="Gene3D" id="3.30.230.10">
    <property type="match status" value="1"/>
</dbReference>
<keyword evidence="2 5" id="KW-0689">Ribosomal protein</keyword>
<gene>
    <name evidence="5 7" type="primary">rps9</name>
</gene>
<dbReference type="InterPro" id="IPR000754">
    <property type="entry name" value="Ribosomal_uS9"/>
</dbReference>
<name>A0A088CIA8_9VIRI</name>
<protein>
    <recommendedName>
        <fullName evidence="4 5">Small ribosomal subunit protein uS9c</fullName>
    </recommendedName>
</protein>
<dbReference type="PANTHER" id="PTHR21569">
    <property type="entry name" value="RIBOSOMAL PROTEIN S9"/>
    <property type="match status" value="1"/>
</dbReference>
<dbReference type="EMBL" id="KJ746598">
    <property type="protein sequence ID" value="AID67570.1"/>
    <property type="molecule type" value="Genomic_DNA"/>
</dbReference>
<evidence type="ECO:0000256" key="6">
    <source>
        <dbReference type="RuleBase" id="RU003815"/>
    </source>
</evidence>
<accession>A0A088CIA8</accession>
<evidence type="ECO:0000256" key="1">
    <source>
        <dbReference type="ARBA" id="ARBA00005251"/>
    </source>
</evidence>
<reference evidence="7" key="1">
    <citation type="journal article" date="2014" name="BMC Genomics">
        <title>Six newly sequenced chloroplast genomes from prasinophyte green algae provide insights into the relationships among prasinophyte lineages and the diversity of streamlined genome architecture in picoplanktonic species.</title>
        <authorList>
            <person name="Lemieux C."/>
            <person name="Otis C."/>
            <person name="Turmel M."/>
        </authorList>
    </citation>
    <scope>NUCLEOTIDE SEQUENCE</scope>
</reference>
<dbReference type="FunFam" id="3.30.230.10:FF:000001">
    <property type="entry name" value="30S ribosomal protein S9"/>
    <property type="match status" value="1"/>
</dbReference>
<dbReference type="GO" id="GO:0015935">
    <property type="term" value="C:small ribosomal subunit"/>
    <property type="evidence" value="ECO:0007669"/>
    <property type="project" value="TreeGrafter"/>
</dbReference>
<dbReference type="InterPro" id="IPR020568">
    <property type="entry name" value="Ribosomal_Su5_D2-typ_SF"/>
</dbReference>
<keyword evidence="3 5" id="KW-0687">Ribonucleoprotein</keyword>
<dbReference type="GO" id="GO:0003723">
    <property type="term" value="F:RNA binding"/>
    <property type="evidence" value="ECO:0007669"/>
    <property type="project" value="TreeGrafter"/>
</dbReference>
<dbReference type="RefSeq" id="YP_009057480.1">
    <property type="nucleotide sequence ID" value="NC_024817.1"/>
</dbReference>
<dbReference type="InterPro" id="IPR020574">
    <property type="entry name" value="Ribosomal_uS9_CS"/>
</dbReference>
<dbReference type="GO" id="GO:0006412">
    <property type="term" value="P:translation"/>
    <property type="evidence" value="ECO:0007669"/>
    <property type="project" value="UniProtKB-UniRule"/>
</dbReference>
<organism evidence="7">
    <name type="scientific">Prasinoderma coloniale</name>
    <dbReference type="NCBI Taxonomy" id="156133"/>
    <lineage>
        <taxon>Eukaryota</taxon>
        <taxon>Viridiplantae</taxon>
        <taxon>Prasinodermophyta</taxon>
        <taxon>Prasinodermophyceae</taxon>
        <taxon>Prasinodermales</taxon>
        <taxon>Prasinodermaceae</taxon>
        <taxon>Prasinoderma</taxon>
    </lineage>
</organism>
<dbReference type="GO" id="GO:0003735">
    <property type="term" value="F:structural constituent of ribosome"/>
    <property type="evidence" value="ECO:0007669"/>
    <property type="project" value="InterPro"/>
</dbReference>
<proteinExistence type="inferred from homology"/>
<dbReference type="InterPro" id="IPR023035">
    <property type="entry name" value="Ribosomal_uS9_bac/plastid"/>
</dbReference>
<dbReference type="InterPro" id="IPR014721">
    <property type="entry name" value="Ribsml_uS5_D2-typ_fold_subgr"/>
</dbReference>
<dbReference type="AlphaFoldDB" id="A0A088CIA8"/>
<dbReference type="PANTHER" id="PTHR21569:SF1">
    <property type="entry name" value="SMALL RIBOSOMAL SUBUNIT PROTEIN US9M"/>
    <property type="match status" value="1"/>
</dbReference>
<evidence type="ECO:0000256" key="3">
    <source>
        <dbReference type="ARBA" id="ARBA00023274"/>
    </source>
</evidence>
<evidence type="ECO:0000256" key="4">
    <source>
        <dbReference type="ARBA" id="ARBA00035152"/>
    </source>
</evidence>
<keyword evidence="7" id="KW-0934">Plastid</keyword>
<dbReference type="Pfam" id="PF00380">
    <property type="entry name" value="Ribosomal_S9"/>
    <property type="match status" value="1"/>
</dbReference>
<geneLocation type="chloroplast" evidence="7"/>
<evidence type="ECO:0000256" key="2">
    <source>
        <dbReference type="ARBA" id="ARBA00022980"/>
    </source>
</evidence>
<keyword evidence="7" id="KW-0150">Chloroplast</keyword>
<dbReference type="GeneID" id="20358002"/>
<sequence>MTNEASVKLSAYTGIGRRKTSVARVGISETTEKTSFFINGQPASHYLCANPTLLAKVCAPLDLLGVENTFSINAVVNGGGLTGQTDAIQLGLARALKQLSPKYQPLLRSEGLLTRDSRRVERKKYGLKKARKAPQFSKR</sequence>
<comment type="similarity">
    <text evidence="1 5 6">Belongs to the universal ribosomal protein uS9 family.</text>
</comment>
<dbReference type="GO" id="GO:0009507">
    <property type="term" value="C:chloroplast"/>
    <property type="evidence" value="ECO:0007669"/>
    <property type="project" value="UniProtKB-SubCell"/>
</dbReference>
<dbReference type="PROSITE" id="PS00360">
    <property type="entry name" value="RIBOSOMAL_S9"/>
    <property type="match status" value="1"/>
</dbReference>